<proteinExistence type="predicted"/>
<comment type="caution">
    <text evidence="1">The sequence shown here is derived from an EMBL/GenBank/DDBJ whole genome shotgun (WGS) entry which is preliminary data.</text>
</comment>
<evidence type="ECO:0000313" key="1">
    <source>
        <dbReference type="EMBL" id="CAG8622110.1"/>
    </source>
</evidence>
<keyword evidence="2" id="KW-1185">Reference proteome</keyword>
<dbReference type="AlphaFoldDB" id="A0A9N9D416"/>
<dbReference type="OrthoDB" id="10521335at2759"/>
<dbReference type="Proteomes" id="UP000789405">
    <property type="component" value="Unassembled WGS sequence"/>
</dbReference>
<evidence type="ECO:0000313" key="2">
    <source>
        <dbReference type="Proteomes" id="UP000789405"/>
    </source>
</evidence>
<name>A0A9N9D416_9GLOM</name>
<reference evidence="1" key="1">
    <citation type="submission" date="2021-06" db="EMBL/GenBank/DDBJ databases">
        <authorList>
            <person name="Kallberg Y."/>
            <person name="Tangrot J."/>
            <person name="Rosling A."/>
        </authorList>
    </citation>
    <scope>NUCLEOTIDE SEQUENCE</scope>
    <source>
        <strain evidence="1">MA453B</strain>
    </source>
</reference>
<sequence>MNENTNKNVLFDSIFIETHSELTALNNEFNELYKYYNTVEDSNELVNEEALFVENQTSNSNIIEQIESF</sequence>
<organism evidence="1 2">
    <name type="scientific">Dentiscutata erythropus</name>
    <dbReference type="NCBI Taxonomy" id="1348616"/>
    <lineage>
        <taxon>Eukaryota</taxon>
        <taxon>Fungi</taxon>
        <taxon>Fungi incertae sedis</taxon>
        <taxon>Mucoromycota</taxon>
        <taxon>Glomeromycotina</taxon>
        <taxon>Glomeromycetes</taxon>
        <taxon>Diversisporales</taxon>
        <taxon>Gigasporaceae</taxon>
        <taxon>Dentiscutata</taxon>
    </lineage>
</organism>
<gene>
    <name evidence="1" type="ORF">DERYTH_LOCUS8694</name>
</gene>
<dbReference type="EMBL" id="CAJVPY010004537">
    <property type="protein sequence ID" value="CAG8622110.1"/>
    <property type="molecule type" value="Genomic_DNA"/>
</dbReference>
<feature type="non-terminal residue" evidence="1">
    <location>
        <position position="69"/>
    </location>
</feature>
<accession>A0A9N9D416</accession>
<feature type="non-terminal residue" evidence="1">
    <location>
        <position position="1"/>
    </location>
</feature>
<protein>
    <submittedName>
        <fullName evidence="1">7285_t:CDS:1</fullName>
    </submittedName>
</protein>